<dbReference type="Pfam" id="PF00505">
    <property type="entry name" value="HMG_box"/>
    <property type="match status" value="3"/>
</dbReference>
<feature type="domain" description="HMG box" evidence="4">
    <location>
        <begin position="422"/>
        <end position="490"/>
    </location>
</feature>
<dbReference type="Gene3D" id="1.10.30.10">
    <property type="entry name" value="High mobility group box domain"/>
    <property type="match status" value="4"/>
</dbReference>
<dbReference type="SUPFAM" id="SSF47095">
    <property type="entry name" value="HMG-box"/>
    <property type="match status" value="4"/>
</dbReference>
<organism evidence="5 6">
    <name type="scientific">Anaeramoeba flamelloides</name>
    <dbReference type="NCBI Taxonomy" id="1746091"/>
    <lineage>
        <taxon>Eukaryota</taxon>
        <taxon>Metamonada</taxon>
        <taxon>Anaeramoebidae</taxon>
        <taxon>Anaeramoeba</taxon>
    </lineage>
</organism>
<proteinExistence type="predicted"/>
<dbReference type="GO" id="GO:0003677">
    <property type="term" value="F:DNA binding"/>
    <property type="evidence" value="ECO:0007669"/>
    <property type="project" value="UniProtKB-UniRule"/>
</dbReference>
<feature type="domain" description="HMG box" evidence="4">
    <location>
        <begin position="71"/>
        <end position="138"/>
    </location>
</feature>
<dbReference type="SMART" id="SM00398">
    <property type="entry name" value="HMG"/>
    <property type="match status" value="4"/>
</dbReference>
<reference evidence="5" key="1">
    <citation type="submission" date="2022-08" db="EMBL/GenBank/DDBJ databases">
        <title>Novel sulphate-reducing endosymbionts in the free-living metamonad Anaeramoeba.</title>
        <authorList>
            <person name="Jerlstrom-Hultqvist J."/>
            <person name="Cepicka I."/>
            <person name="Gallot-Lavallee L."/>
            <person name="Salas-Leiva D."/>
            <person name="Curtis B.A."/>
            <person name="Zahonova K."/>
            <person name="Pipaliya S."/>
            <person name="Dacks J."/>
            <person name="Roger A.J."/>
        </authorList>
    </citation>
    <scope>NUCLEOTIDE SEQUENCE</scope>
    <source>
        <strain evidence="5">Busselton2</strain>
    </source>
</reference>
<feature type="compositionally biased region" description="Basic and acidic residues" evidence="3">
    <location>
        <begin position="516"/>
        <end position="546"/>
    </location>
</feature>
<gene>
    <name evidence="5" type="ORF">M0812_27334</name>
</gene>
<protein>
    <submittedName>
        <fullName evidence="5">High mobility group protein dsp1</fullName>
    </submittedName>
</protein>
<evidence type="ECO:0000256" key="3">
    <source>
        <dbReference type="SAM" id="MobiDB-lite"/>
    </source>
</evidence>
<dbReference type="EMBL" id="JANTQA010000070">
    <property type="protein sequence ID" value="KAJ3424906.1"/>
    <property type="molecule type" value="Genomic_DNA"/>
</dbReference>
<evidence type="ECO:0000256" key="1">
    <source>
        <dbReference type="ARBA" id="ARBA00023125"/>
    </source>
</evidence>
<keyword evidence="1 2" id="KW-0238">DNA-binding</keyword>
<feature type="region of interest" description="Disordered" evidence="3">
    <location>
        <begin position="387"/>
        <end position="410"/>
    </location>
</feature>
<evidence type="ECO:0000256" key="2">
    <source>
        <dbReference type="PROSITE-ProRule" id="PRU00267"/>
    </source>
</evidence>
<dbReference type="GO" id="GO:0005634">
    <property type="term" value="C:nucleus"/>
    <property type="evidence" value="ECO:0007669"/>
    <property type="project" value="UniProtKB-UniRule"/>
</dbReference>
<dbReference type="PANTHER" id="PTHR48112">
    <property type="entry name" value="HIGH MOBILITY GROUP PROTEIN DSP1"/>
    <property type="match status" value="1"/>
</dbReference>
<feature type="region of interest" description="Disordered" evidence="3">
    <location>
        <begin position="514"/>
        <end position="546"/>
    </location>
</feature>
<feature type="DNA-binding region" description="HMG box" evidence="2">
    <location>
        <begin position="71"/>
        <end position="138"/>
    </location>
</feature>
<feature type="domain" description="HMG box" evidence="4">
    <location>
        <begin position="167"/>
        <end position="235"/>
    </location>
</feature>
<feature type="DNA-binding region" description="HMG box" evidence="2">
    <location>
        <begin position="300"/>
        <end position="368"/>
    </location>
</feature>
<dbReference type="PROSITE" id="PS50118">
    <property type="entry name" value="HMG_BOX_2"/>
    <property type="match status" value="4"/>
</dbReference>
<dbReference type="InterPro" id="IPR050342">
    <property type="entry name" value="HMGB"/>
</dbReference>
<name>A0AAV7Y501_9EUKA</name>
<evidence type="ECO:0000313" key="5">
    <source>
        <dbReference type="EMBL" id="KAJ3424906.1"/>
    </source>
</evidence>
<dbReference type="InterPro" id="IPR009071">
    <property type="entry name" value="HMG_box_dom"/>
</dbReference>
<evidence type="ECO:0000259" key="4">
    <source>
        <dbReference type="PROSITE" id="PS50118"/>
    </source>
</evidence>
<sequence>MEIQLEIDENEKENENETQFEIDENESENEGENEIQFGIDKNKNFELFKNNYSIENKQQKKVKYIRDPNAPKDPVQPFVYFTRKVTKEFLEKYPNTTIIERAKLIKESWDKLGVKQLEYFEKSIQDHKRYELEKTDYQKNGGKWFIPYSYFLLSKASRNDQYRHYAPKKPRNAFLVYHQKHRTKLTRQCPSEKFQVISTVCAKNWKQLTRNQVKHFLRMSNLDKQRYREEYKQYLELKKNNQQKHNGKNKSLSKKDNISPIQKNLTKLKNNSQKNVFIPNKRPLITKYKIYYGSKPKDLPKNPKTPFFIFYTEFRKAYVKKHGKTQITEVSGKSSEKWKNLSFEEKKRYYALADDERIIYDREMEEVMKDKDESYVKQFLNPLYIVNSKPSQTNKPKEPLPTNEPRKNKTKQTDYINELEEPIKPHHQFIQFMEWYRGVLRKENHDLLPHEFSKLAGKKWRLLPIKEKLKFEQFAEKDRKRYRIQKKDYEKYLKDIKQLKIINEVEDFENEIANINEKEKEKEKERERERDIVVKEKEKEKEKENN</sequence>
<feature type="compositionally biased region" description="Basic residues" evidence="3">
    <location>
        <begin position="241"/>
        <end position="252"/>
    </location>
</feature>
<evidence type="ECO:0000313" key="6">
    <source>
        <dbReference type="Proteomes" id="UP001146793"/>
    </source>
</evidence>
<feature type="region of interest" description="Disordered" evidence="3">
    <location>
        <begin position="1"/>
        <end position="32"/>
    </location>
</feature>
<feature type="domain" description="HMG box" evidence="4">
    <location>
        <begin position="300"/>
        <end position="368"/>
    </location>
</feature>
<comment type="caution">
    <text evidence="5">The sequence shown here is derived from an EMBL/GenBank/DDBJ whole genome shotgun (WGS) entry which is preliminary data.</text>
</comment>
<dbReference type="Proteomes" id="UP001146793">
    <property type="component" value="Unassembled WGS sequence"/>
</dbReference>
<dbReference type="InterPro" id="IPR036910">
    <property type="entry name" value="HMG_box_dom_sf"/>
</dbReference>
<keyword evidence="2" id="KW-0539">Nucleus</keyword>
<feature type="DNA-binding region" description="HMG box" evidence="2">
    <location>
        <begin position="167"/>
        <end position="235"/>
    </location>
</feature>
<accession>A0AAV7Y501</accession>
<feature type="region of interest" description="Disordered" evidence="3">
    <location>
        <begin position="237"/>
        <end position="258"/>
    </location>
</feature>
<dbReference type="AlphaFoldDB" id="A0AAV7Y501"/>
<feature type="DNA-binding region" description="HMG box" evidence="2">
    <location>
        <begin position="422"/>
        <end position="490"/>
    </location>
</feature>
<dbReference type="CDD" id="cd00084">
    <property type="entry name" value="HMG-box_SF"/>
    <property type="match status" value="2"/>
</dbReference>